<reference evidence="1 2" key="1">
    <citation type="journal article" date="2016" name="Genome Announc.">
        <title>Draft Genome Sequences of Five Rapidly Growing Mycobacterium Species, M. thermoresistibile, M. fortuitum subsp. acetamidolyticum, M. canariasense, M. brisbanense, and M. novocastrense.</title>
        <authorList>
            <person name="Katahira K."/>
            <person name="Ogura Y."/>
            <person name="Gotoh Y."/>
            <person name="Hayashi T."/>
        </authorList>
    </citation>
    <scope>NUCLEOTIDE SEQUENCE [LARGE SCALE GENOMIC DNA]</scope>
    <source>
        <strain evidence="1 2">JCM18114</strain>
    </source>
</reference>
<proteinExistence type="predicted"/>
<gene>
    <name evidence="1" type="ORF">RMCN_0261</name>
</gene>
<comment type="caution">
    <text evidence="1">The sequence shown here is derived from an EMBL/GenBank/DDBJ whole genome shotgun (WGS) entry which is preliminary data.</text>
</comment>
<organism evidence="1 2">
    <name type="scientific">Mycolicibacterium novocastrense</name>
    <name type="common">Mycobacterium novocastrense</name>
    <dbReference type="NCBI Taxonomy" id="59813"/>
    <lineage>
        <taxon>Bacteria</taxon>
        <taxon>Bacillati</taxon>
        <taxon>Actinomycetota</taxon>
        <taxon>Actinomycetes</taxon>
        <taxon>Mycobacteriales</taxon>
        <taxon>Mycobacteriaceae</taxon>
        <taxon>Mycolicibacterium</taxon>
    </lineage>
</organism>
<sequence>MASAREAGWPVVWSGGEDVGARFAYLEAPDSPATIIEVMELTETTTGMAHYVRDSAANWDGSDPIRVLGG</sequence>
<evidence type="ECO:0000313" key="1">
    <source>
        <dbReference type="EMBL" id="GAT07128.1"/>
    </source>
</evidence>
<name>A0ABQ0KC74_MYCNV</name>
<evidence type="ECO:0000313" key="2">
    <source>
        <dbReference type="Proteomes" id="UP000069773"/>
    </source>
</evidence>
<dbReference type="Proteomes" id="UP000069773">
    <property type="component" value="Unassembled WGS sequence"/>
</dbReference>
<dbReference type="EMBL" id="BCTA01000002">
    <property type="protein sequence ID" value="GAT07128.1"/>
    <property type="molecule type" value="Genomic_DNA"/>
</dbReference>
<protein>
    <submittedName>
        <fullName evidence="1">Uncharacterized protein</fullName>
    </submittedName>
</protein>
<keyword evidence="2" id="KW-1185">Reference proteome</keyword>
<accession>A0ABQ0KC74</accession>